<keyword evidence="2" id="KW-1185">Reference proteome</keyword>
<reference evidence="1 2" key="1">
    <citation type="journal article" date="2013" name="Front. Plant Sci.">
        <title>The Reference Genome of the Halophytic Plant Eutrema salsugineum.</title>
        <authorList>
            <person name="Yang R."/>
            <person name="Jarvis D.E."/>
            <person name="Chen H."/>
            <person name="Beilstein M.A."/>
            <person name="Grimwood J."/>
            <person name="Jenkins J."/>
            <person name="Shu S."/>
            <person name="Prochnik S."/>
            <person name="Xin M."/>
            <person name="Ma C."/>
            <person name="Schmutz J."/>
            <person name="Wing R.A."/>
            <person name="Mitchell-Olds T."/>
            <person name="Schumaker K.S."/>
            <person name="Wang X."/>
        </authorList>
    </citation>
    <scope>NUCLEOTIDE SEQUENCE [LARGE SCALE GENOMIC DNA]</scope>
</reference>
<name>V4L863_EUTSA</name>
<dbReference type="InterPro" id="IPR040256">
    <property type="entry name" value="At4g02000-like"/>
</dbReference>
<dbReference type="PANTHER" id="PTHR31286">
    <property type="entry name" value="GLYCINE-RICH CELL WALL STRUCTURAL PROTEIN 1.8-LIKE"/>
    <property type="match status" value="1"/>
</dbReference>
<dbReference type="Gramene" id="ESQ38502">
    <property type="protein sequence ID" value="ESQ38502"/>
    <property type="gene ID" value="EUTSA_v10029233mg"/>
</dbReference>
<dbReference type="EMBL" id="KI517537">
    <property type="protein sequence ID" value="ESQ38502.1"/>
    <property type="molecule type" value="Genomic_DNA"/>
</dbReference>
<organism evidence="1 2">
    <name type="scientific">Eutrema salsugineum</name>
    <name type="common">Saltwater cress</name>
    <name type="synonym">Sisymbrium salsugineum</name>
    <dbReference type="NCBI Taxonomy" id="72664"/>
    <lineage>
        <taxon>Eukaryota</taxon>
        <taxon>Viridiplantae</taxon>
        <taxon>Streptophyta</taxon>
        <taxon>Embryophyta</taxon>
        <taxon>Tracheophyta</taxon>
        <taxon>Spermatophyta</taxon>
        <taxon>Magnoliopsida</taxon>
        <taxon>eudicotyledons</taxon>
        <taxon>Gunneridae</taxon>
        <taxon>Pentapetalae</taxon>
        <taxon>rosids</taxon>
        <taxon>malvids</taxon>
        <taxon>Brassicales</taxon>
        <taxon>Brassicaceae</taxon>
        <taxon>Eutremeae</taxon>
        <taxon>Eutrema</taxon>
    </lineage>
</organism>
<gene>
    <name evidence="1" type="ORF">EUTSA_v10029233mg</name>
</gene>
<sequence>MESPTFLDDGTPSVVAPDSILLRSDEFWQDHLVAHFHRSSPSIAKAFSDLNPIWDNQGRISIRQYSALTFLIFISSEATQKWVLDVGSGKPDLSIIGSALGDPLYTEKLVLVWNPLGIVKVKIDMVLDKAFPSSVRVVDKMGNLAVVGAEYQRVPPKCEKCGDFGHTLLRCYHSVFKAKVSLAPVNDSKKSKVAAPSKPVLVPFSGPVKVVHASESPSLGRTKCMPLLGRVVELGSLAKKGPDGW</sequence>
<dbReference type="Proteomes" id="UP000030689">
    <property type="component" value="Unassembled WGS sequence"/>
</dbReference>
<protein>
    <recommendedName>
        <fullName evidence="3">DUF4283 domain-containing protein</fullName>
    </recommendedName>
</protein>
<evidence type="ECO:0000313" key="1">
    <source>
        <dbReference type="EMBL" id="ESQ38502.1"/>
    </source>
</evidence>
<dbReference type="AlphaFoldDB" id="V4L863"/>
<accession>V4L863</accession>
<evidence type="ECO:0008006" key="3">
    <source>
        <dbReference type="Google" id="ProtNLM"/>
    </source>
</evidence>
<proteinExistence type="predicted"/>
<dbReference type="PANTHER" id="PTHR31286:SF181">
    <property type="entry name" value="ZINC KNUCKLE (CCHC-TYPE) FAMILY PROTEIN"/>
    <property type="match status" value="1"/>
</dbReference>
<evidence type="ECO:0000313" key="2">
    <source>
        <dbReference type="Proteomes" id="UP000030689"/>
    </source>
</evidence>
<dbReference type="KEGG" id="eus:EUTSA_v10029233mg"/>
<dbReference type="eggNOG" id="KOG1075">
    <property type="taxonomic scope" value="Eukaryota"/>
</dbReference>